<name>A0A6G1DTG1_9ORYZ</name>
<feature type="compositionally biased region" description="Polar residues" evidence="1">
    <location>
        <begin position="1"/>
        <end position="10"/>
    </location>
</feature>
<sequence>MQGGERQTINIDELTQLAYRTADPSPAPSARGKRVASASGASGGSGKKSRTDSTNEAIHWLDNLRVASMESCARREEQERARGAKACMELVVVDGFIPGTSVWL</sequence>
<protein>
    <submittedName>
        <fullName evidence="2">Uncharacterized protein</fullName>
    </submittedName>
</protein>
<accession>A0A6G1DTG1</accession>
<keyword evidence="3" id="KW-1185">Reference proteome</keyword>
<organism evidence="2 3">
    <name type="scientific">Oryza meyeriana var. granulata</name>
    <dbReference type="NCBI Taxonomy" id="110450"/>
    <lineage>
        <taxon>Eukaryota</taxon>
        <taxon>Viridiplantae</taxon>
        <taxon>Streptophyta</taxon>
        <taxon>Embryophyta</taxon>
        <taxon>Tracheophyta</taxon>
        <taxon>Spermatophyta</taxon>
        <taxon>Magnoliopsida</taxon>
        <taxon>Liliopsida</taxon>
        <taxon>Poales</taxon>
        <taxon>Poaceae</taxon>
        <taxon>BOP clade</taxon>
        <taxon>Oryzoideae</taxon>
        <taxon>Oryzeae</taxon>
        <taxon>Oryzinae</taxon>
        <taxon>Oryza</taxon>
        <taxon>Oryza meyeriana</taxon>
    </lineage>
</organism>
<feature type="region of interest" description="Disordered" evidence="1">
    <location>
        <begin position="1"/>
        <end position="56"/>
    </location>
</feature>
<evidence type="ECO:0000313" key="3">
    <source>
        <dbReference type="Proteomes" id="UP000479710"/>
    </source>
</evidence>
<reference evidence="2 3" key="1">
    <citation type="submission" date="2019-11" db="EMBL/GenBank/DDBJ databases">
        <title>Whole genome sequence of Oryza granulata.</title>
        <authorList>
            <person name="Li W."/>
        </authorList>
    </citation>
    <scope>NUCLEOTIDE SEQUENCE [LARGE SCALE GENOMIC DNA]</scope>
    <source>
        <strain evidence="3">cv. Menghai</strain>
        <tissue evidence="2">Leaf</tissue>
    </source>
</reference>
<evidence type="ECO:0000256" key="1">
    <source>
        <dbReference type="SAM" id="MobiDB-lite"/>
    </source>
</evidence>
<dbReference type="AlphaFoldDB" id="A0A6G1DTG1"/>
<gene>
    <name evidence="2" type="ORF">E2562_038134</name>
</gene>
<comment type="caution">
    <text evidence="2">The sequence shown here is derived from an EMBL/GenBank/DDBJ whole genome shotgun (WGS) entry which is preliminary data.</text>
</comment>
<dbReference type="Proteomes" id="UP000479710">
    <property type="component" value="Unassembled WGS sequence"/>
</dbReference>
<proteinExistence type="predicted"/>
<dbReference type="EMBL" id="SPHZ02000006">
    <property type="protein sequence ID" value="KAF0915706.1"/>
    <property type="molecule type" value="Genomic_DNA"/>
</dbReference>
<evidence type="ECO:0000313" key="2">
    <source>
        <dbReference type="EMBL" id="KAF0915706.1"/>
    </source>
</evidence>